<dbReference type="Proteomes" id="UP000564629">
    <property type="component" value="Unassembled WGS sequence"/>
</dbReference>
<dbReference type="GO" id="GO:0016832">
    <property type="term" value="F:aldehyde-lyase activity"/>
    <property type="evidence" value="ECO:0007669"/>
    <property type="project" value="TreeGrafter"/>
</dbReference>
<dbReference type="InterPro" id="IPR050251">
    <property type="entry name" value="HpcH-HpaI_aldolase"/>
</dbReference>
<dbReference type="OrthoDB" id="3353438at2"/>
<keyword evidence="2" id="KW-0479">Metal-binding</keyword>
<dbReference type="EMBL" id="JACHDN010000001">
    <property type="protein sequence ID" value="MBB5472451.1"/>
    <property type="molecule type" value="Genomic_DNA"/>
</dbReference>
<dbReference type="AlphaFoldDB" id="A0A511F8N7"/>
<gene>
    <name evidence="5" type="ORF">CHO01_07280</name>
    <name evidence="6" type="ORF">HNR08_001187</name>
</gene>
<dbReference type="PANTHER" id="PTHR30502:SF0">
    <property type="entry name" value="PHOSPHOENOLPYRUVATE CARBOXYLASE FAMILY PROTEIN"/>
    <property type="match status" value="1"/>
</dbReference>
<dbReference type="RefSeq" id="WP_146833743.1">
    <property type="nucleotide sequence ID" value="NZ_BJVQ01000006.1"/>
</dbReference>
<comment type="caution">
    <text evidence="5">The sequence shown here is derived from an EMBL/GenBank/DDBJ whole genome shotgun (WGS) entry which is preliminary data.</text>
</comment>
<evidence type="ECO:0000313" key="8">
    <source>
        <dbReference type="Proteomes" id="UP000564629"/>
    </source>
</evidence>
<evidence type="ECO:0000256" key="1">
    <source>
        <dbReference type="ARBA" id="ARBA00005568"/>
    </source>
</evidence>
<dbReference type="SUPFAM" id="SSF51621">
    <property type="entry name" value="Phosphoenolpyruvate/pyruvate domain"/>
    <property type="match status" value="1"/>
</dbReference>
<dbReference type="PANTHER" id="PTHR30502">
    <property type="entry name" value="2-KETO-3-DEOXY-L-RHAMNONATE ALDOLASE"/>
    <property type="match status" value="1"/>
</dbReference>
<keyword evidence="3" id="KW-0456">Lyase</keyword>
<evidence type="ECO:0000313" key="5">
    <source>
        <dbReference type="EMBL" id="GEL45612.1"/>
    </source>
</evidence>
<organism evidence="5 7">
    <name type="scientific">Cellulomonas hominis</name>
    <dbReference type="NCBI Taxonomy" id="156981"/>
    <lineage>
        <taxon>Bacteria</taxon>
        <taxon>Bacillati</taxon>
        <taxon>Actinomycetota</taxon>
        <taxon>Actinomycetes</taxon>
        <taxon>Micrococcales</taxon>
        <taxon>Cellulomonadaceae</taxon>
        <taxon>Cellulomonas</taxon>
    </lineage>
</organism>
<dbReference type="EMBL" id="BJVQ01000006">
    <property type="protein sequence ID" value="GEL45612.1"/>
    <property type="molecule type" value="Genomic_DNA"/>
</dbReference>
<evidence type="ECO:0000256" key="3">
    <source>
        <dbReference type="ARBA" id="ARBA00023239"/>
    </source>
</evidence>
<dbReference type="Gene3D" id="3.20.20.60">
    <property type="entry name" value="Phosphoenolpyruvate-binding domains"/>
    <property type="match status" value="1"/>
</dbReference>
<evidence type="ECO:0000256" key="2">
    <source>
        <dbReference type="ARBA" id="ARBA00022723"/>
    </source>
</evidence>
<dbReference type="InterPro" id="IPR005000">
    <property type="entry name" value="Aldolase/citrate-lyase_domain"/>
</dbReference>
<evidence type="ECO:0000259" key="4">
    <source>
        <dbReference type="Pfam" id="PF03328"/>
    </source>
</evidence>
<dbReference type="Pfam" id="PF03328">
    <property type="entry name" value="HpcH_HpaI"/>
    <property type="match status" value="1"/>
</dbReference>
<comment type="similarity">
    <text evidence="1">Belongs to the HpcH/HpaI aldolase family.</text>
</comment>
<evidence type="ECO:0000313" key="6">
    <source>
        <dbReference type="EMBL" id="MBB5472451.1"/>
    </source>
</evidence>
<reference evidence="6 8" key="2">
    <citation type="submission" date="2020-08" db="EMBL/GenBank/DDBJ databases">
        <title>Sequencing the genomes of 1000 actinobacteria strains.</title>
        <authorList>
            <person name="Klenk H.-P."/>
        </authorList>
    </citation>
    <scope>NUCLEOTIDE SEQUENCE [LARGE SCALE GENOMIC DNA]</scope>
    <source>
        <strain evidence="6 8">DSM 9581</strain>
    </source>
</reference>
<evidence type="ECO:0000313" key="7">
    <source>
        <dbReference type="Proteomes" id="UP000321723"/>
    </source>
</evidence>
<proteinExistence type="inferred from homology"/>
<dbReference type="GO" id="GO:0046872">
    <property type="term" value="F:metal ion binding"/>
    <property type="evidence" value="ECO:0007669"/>
    <property type="project" value="UniProtKB-KW"/>
</dbReference>
<sequence length="258" mass="26592">MTLKERWAAGEAVTGIWGSIGDPVVLEIEARAGYDYVTVDLQHGFNTWASLPGTLRVLRGTGAAVLVRVQSCDPVQITRALDLGADGVVVPMIESADEARAAVAAVRYPTTVPGAVGGTRSYGPVWADHDTLAGTGPLGDDKVCVLQIETARALAAIDEIVAVPGVDVAYVGPYDLALSSGLGGRTYRDSPEIAAMVQRVLDAAAAAGVVGGMHCDGPPMAGEWHRRGAGMLTVALDTTVVREAHQALAAAARQAVTG</sequence>
<dbReference type="InterPro" id="IPR040442">
    <property type="entry name" value="Pyrv_kinase-like_dom_sf"/>
</dbReference>
<accession>A0A511F8N7</accession>
<protein>
    <submittedName>
        <fullName evidence="5 6">Aldolase</fullName>
    </submittedName>
</protein>
<reference evidence="5 7" key="1">
    <citation type="submission" date="2019-07" db="EMBL/GenBank/DDBJ databases">
        <title>Whole genome shotgun sequence of Cellulomonas hominis NBRC 16055.</title>
        <authorList>
            <person name="Hosoyama A."/>
            <person name="Uohara A."/>
            <person name="Ohji S."/>
            <person name="Ichikawa N."/>
        </authorList>
    </citation>
    <scope>NUCLEOTIDE SEQUENCE [LARGE SCALE GENOMIC DNA]</scope>
    <source>
        <strain evidence="5 7">NBRC 16055</strain>
    </source>
</reference>
<feature type="domain" description="HpcH/HpaI aldolase/citrate lyase" evidence="4">
    <location>
        <begin position="15"/>
        <end position="243"/>
    </location>
</feature>
<name>A0A511F8N7_9CELL</name>
<dbReference type="Proteomes" id="UP000321723">
    <property type="component" value="Unassembled WGS sequence"/>
</dbReference>
<dbReference type="GO" id="GO:0005737">
    <property type="term" value="C:cytoplasm"/>
    <property type="evidence" value="ECO:0007669"/>
    <property type="project" value="TreeGrafter"/>
</dbReference>
<keyword evidence="7" id="KW-1185">Reference proteome</keyword>
<dbReference type="InterPro" id="IPR015813">
    <property type="entry name" value="Pyrv/PenolPyrv_kinase-like_dom"/>
</dbReference>